<dbReference type="AlphaFoldDB" id="A0A5N6KNP0"/>
<dbReference type="EMBL" id="VIBQ01000009">
    <property type="protein sequence ID" value="KAB8336773.1"/>
    <property type="molecule type" value="Genomic_DNA"/>
</dbReference>
<evidence type="ECO:0000313" key="7">
    <source>
        <dbReference type="Proteomes" id="UP000327013"/>
    </source>
</evidence>
<dbReference type="PROSITE" id="PS50127">
    <property type="entry name" value="UBC_2"/>
    <property type="match status" value="1"/>
</dbReference>
<feature type="active site" description="Glycyl thioester intermediate" evidence="3">
    <location>
        <position position="86"/>
    </location>
</feature>
<name>A0A5N6KNP0_9ROSI</name>
<evidence type="ECO:0000259" key="5">
    <source>
        <dbReference type="PROSITE" id="PS50127"/>
    </source>
</evidence>
<comment type="caution">
    <text evidence="6">The sequence shown here is derived from an EMBL/GenBank/DDBJ whole genome shotgun (WGS) entry which is preliminary data.</text>
</comment>
<sequence length="436" mass="47585">MALPKRIIKETERLLAEPVKGISAVPHEDNLRYFDVSVWGPDSSPYEGGIFKLELFLPDDYPMVPPKIRFLTKIYHPNIDRLGRICLDVLKSAPNPDDPLANDVAQCWKENQDEAINTAREWTKKYATSAAAGTDGAACIPTRSHKKPIRCFVAVSRFQGSIGSTNYGIFATIYKVHIKHVYNSHMQAKRWKTMDAHADFIPRRTLPAFLACTGPFSTREPLAIAKRPSHHPCLRRRSSRSATQSHRQPSTPSRALAASVSLHKTTRTRLSARGLRLGLGALCLLLADDGLLDVAARTAHGALGLGGLLLALGRGLLLLAGVDGSLAGGGARLGALRAALLEHVEIGADDAALRLDGAAENFEVRNLFDVLRISLHLLLVRPRPIVVVSNKVWRCIATPLQMEGLEEMESEGTNLARVDLLAGEGVVVSTHLDRLS</sequence>
<dbReference type="SMART" id="SM00212">
    <property type="entry name" value="UBCc"/>
    <property type="match status" value="1"/>
</dbReference>
<evidence type="ECO:0000256" key="1">
    <source>
        <dbReference type="ARBA" id="ARBA00022679"/>
    </source>
</evidence>
<evidence type="ECO:0000256" key="2">
    <source>
        <dbReference type="ARBA" id="ARBA00022786"/>
    </source>
</evidence>
<dbReference type="OrthoDB" id="7851174at2759"/>
<protein>
    <recommendedName>
        <fullName evidence="5">UBC core domain-containing protein</fullName>
    </recommendedName>
</protein>
<dbReference type="InterPro" id="IPR016135">
    <property type="entry name" value="UBQ-conjugating_enzyme/RWD"/>
</dbReference>
<dbReference type="Proteomes" id="UP000327013">
    <property type="component" value="Unassembled WGS sequence"/>
</dbReference>
<feature type="domain" description="UBC core" evidence="5">
    <location>
        <begin position="2"/>
        <end position="158"/>
    </location>
</feature>
<gene>
    <name evidence="6" type="ORF">FH972_021082</name>
</gene>
<evidence type="ECO:0000256" key="3">
    <source>
        <dbReference type="PROSITE-ProRule" id="PRU10133"/>
    </source>
</evidence>
<keyword evidence="1" id="KW-0808">Transferase</keyword>
<feature type="compositionally biased region" description="Polar residues" evidence="4">
    <location>
        <begin position="240"/>
        <end position="253"/>
    </location>
</feature>
<dbReference type="InterPro" id="IPR000608">
    <property type="entry name" value="UBC"/>
</dbReference>
<organism evidence="6 7">
    <name type="scientific">Carpinus fangiana</name>
    <dbReference type="NCBI Taxonomy" id="176857"/>
    <lineage>
        <taxon>Eukaryota</taxon>
        <taxon>Viridiplantae</taxon>
        <taxon>Streptophyta</taxon>
        <taxon>Embryophyta</taxon>
        <taxon>Tracheophyta</taxon>
        <taxon>Spermatophyta</taxon>
        <taxon>Magnoliopsida</taxon>
        <taxon>eudicotyledons</taxon>
        <taxon>Gunneridae</taxon>
        <taxon>Pentapetalae</taxon>
        <taxon>rosids</taxon>
        <taxon>fabids</taxon>
        <taxon>Fagales</taxon>
        <taxon>Betulaceae</taxon>
        <taxon>Carpinus</taxon>
    </lineage>
</organism>
<dbReference type="PANTHER" id="PTHR24068">
    <property type="entry name" value="UBIQUITIN-CONJUGATING ENZYME E2"/>
    <property type="match status" value="1"/>
</dbReference>
<dbReference type="GO" id="GO:0016740">
    <property type="term" value="F:transferase activity"/>
    <property type="evidence" value="ECO:0007669"/>
    <property type="project" value="UniProtKB-KW"/>
</dbReference>
<feature type="region of interest" description="Disordered" evidence="4">
    <location>
        <begin position="227"/>
        <end position="258"/>
    </location>
</feature>
<dbReference type="PROSITE" id="PS00183">
    <property type="entry name" value="UBC_1"/>
    <property type="match status" value="1"/>
</dbReference>
<reference evidence="6 7" key="1">
    <citation type="submission" date="2019-06" db="EMBL/GenBank/DDBJ databases">
        <title>A chromosomal-level reference genome of Carpinus fangiana (Coryloideae, Betulaceae).</title>
        <authorList>
            <person name="Yang X."/>
            <person name="Wang Z."/>
            <person name="Zhang L."/>
            <person name="Hao G."/>
            <person name="Liu J."/>
            <person name="Yang Y."/>
        </authorList>
    </citation>
    <scope>NUCLEOTIDE SEQUENCE [LARGE SCALE GENOMIC DNA]</scope>
    <source>
        <strain evidence="6">Cfa_2016G</strain>
        <tissue evidence="6">Leaf</tissue>
    </source>
</reference>
<dbReference type="Gene3D" id="3.10.110.10">
    <property type="entry name" value="Ubiquitin Conjugating Enzyme"/>
    <property type="match status" value="2"/>
</dbReference>
<keyword evidence="7" id="KW-1185">Reference proteome</keyword>
<feature type="compositionally biased region" description="Basic residues" evidence="4">
    <location>
        <begin position="227"/>
        <end position="239"/>
    </location>
</feature>
<proteinExistence type="predicted"/>
<dbReference type="Pfam" id="PF00179">
    <property type="entry name" value="UQ_con"/>
    <property type="match status" value="1"/>
</dbReference>
<evidence type="ECO:0000256" key="4">
    <source>
        <dbReference type="SAM" id="MobiDB-lite"/>
    </source>
</evidence>
<keyword evidence="2" id="KW-0833">Ubl conjugation pathway</keyword>
<dbReference type="CDD" id="cd23813">
    <property type="entry name" value="UBCc_UBE2N"/>
    <property type="match status" value="1"/>
</dbReference>
<evidence type="ECO:0000313" key="6">
    <source>
        <dbReference type="EMBL" id="KAB8336773.1"/>
    </source>
</evidence>
<accession>A0A5N6KNP0</accession>
<dbReference type="SUPFAM" id="SSF54495">
    <property type="entry name" value="UBC-like"/>
    <property type="match status" value="1"/>
</dbReference>
<dbReference type="InterPro" id="IPR023313">
    <property type="entry name" value="UBQ-conjugating_AS"/>
</dbReference>